<keyword evidence="2" id="KW-0645">Protease</keyword>
<protein>
    <submittedName>
        <fullName evidence="6">Uncharacterized protein</fullName>
    </submittedName>
</protein>
<dbReference type="SUPFAM" id="SSF53474">
    <property type="entry name" value="alpha/beta-Hydrolases"/>
    <property type="match status" value="1"/>
</dbReference>
<dbReference type="RefSeq" id="WP_151004622.1">
    <property type="nucleotide sequence ID" value="NZ_CABVPO010000021.1"/>
</dbReference>
<sequence>MYHIKNTLTILLINATSQWRLILSGLYVSVALAACGGDDSTSTVAKDDTHPTPAPFQWPADHAVVDPNQYAAWQDPKAMKSAAYQNGPNGGPGIVNSDDIANAGLDLKAIDETPAVKHHSMIGADGQTIEYSATAGHLIAWTPKSESKTAGPDAQASIFYMAYTRDDVPHNQRPVMFIFNGGPGEPSIWLHLGSWAPHRLLVNAPSLPTGTEMPDPDRFPLIDNPQTLLDQTDLVFIDLPGSGYSEAIAPHKNSDFWNTDADAKVFRDFITAYINRNNRQSSPKYLMGESYSGIRTPIVADLLVQAGTSNYLPDPSKATPQVLTGVILQSPIMDYGYRSTSSDQAEGFLPTLGMVVDYYGKATARNGQSKTDYATYLRNFASGDYAQGLQQQIFSTNVATTLSGITGLPENSLSPDGRITDFLSIGKVIYPNNGQNPHFNAYDGRMSTTDPINYDISFYEDAGFYGNIKQLLLSEFGYQNKDPKQVYGSDIAADYWWNDSPIQHRGSPAPTSVPDLVEALTLQPTLKALVFHGYHDGVTPFFQTELDLGAVGLWSPTSPVPRVTVKEYDGGHMAYLTEASRSGMRSDLRSFLTASTTSSSMAATSITSQGVAR</sequence>
<dbReference type="Proteomes" id="UP000473571">
    <property type="component" value="Unassembled WGS sequence"/>
</dbReference>
<dbReference type="PANTHER" id="PTHR11802:SF3">
    <property type="entry name" value="RETINOID-INDUCIBLE SERINE CARBOXYPEPTIDASE"/>
    <property type="match status" value="1"/>
</dbReference>
<keyword evidence="4" id="KW-0378">Hydrolase</keyword>
<accession>A0A6L3NKT7</accession>
<dbReference type="PROSITE" id="PS51257">
    <property type="entry name" value="PROKAR_LIPOPROTEIN"/>
    <property type="match status" value="1"/>
</dbReference>
<comment type="caution">
    <text evidence="6">The sequence shown here is derived from an EMBL/GenBank/DDBJ whole genome shotgun (WGS) entry which is preliminary data.</text>
</comment>
<evidence type="ECO:0000256" key="1">
    <source>
        <dbReference type="ARBA" id="ARBA00022645"/>
    </source>
</evidence>
<dbReference type="EMBL" id="VZOL01000086">
    <property type="protein sequence ID" value="KAB0683350.1"/>
    <property type="molecule type" value="Genomic_DNA"/>
</dbReference>
<evidence type="ECO:0000313" key="6">
    <source>
        <dbReference type="EMBL" id="KAB0683350.1"/>
    </source>
</evidence>
<evidence type="ECO:0000256" key="4">
    <source>
        <dbReference type="ARBA" id="ARBA00022801"/>
    </source>
</evidence>
<keyword evidence="5" id="KW-0325">Glycoprotein</keyword>
<evidence type="ECO:0000256" key="5">
    <source>
        <dbReference type="ARBA" id="ARBA00023180"/>
    </source>
</evidence>
<dbReference type="GO" id="GO:0006508">
    <property type="term" value="P:proteolysis"/>
    <property type="evidence" value="ECO:0007669"/>
    <property type="project" value="UniProtKB-KW"/>
</dbReference>
<evidence type="ECO:0000256" key="3">
    <source>
        <dbReference type="ARBA" id="ARBA00022729"/>
    </source>
</evidence>
<proteinExistence type="predicted"/>
<name>A0A6L3NKT7_9BURK</name>
<dbReference type="InterPro" id="IPR001563">
    <property type="entry name" value="Peptidase_S10"/>
</dbReference>
<dbReference type="GO" id="GO:0004185">
    <property type="term" value="F:serine-type carboxypeptidase activity"/>
    <property type="evidence" value="ECO:0007669"/>
    <property type="project" value="InterPro"/>
</dbReference>
<dbReference type="PANTHER" id="PTHR11802">
    <property type="entry name" value="SERINE PROTEASE FAMILY S10 SERINE CARBOXYPEPTIDASE"/>
    <property type="match status" value="1"/>
</dbReference>
<keyword evidence="3" id="KW-0732">Signal</keyword>
<evidence type="ECO:0000256" key="2">
    <source>
        <dbReference type="ARBA" id="ARBA00022670"/>
    </source>
</evidence>
<dbReference type="Pfam" id="PF00450">
    <property type="entry name" value="Peptidase_S10"/>
    <property type="match status" value="1"/>
</dbReference>
<dbReference type="InterPro" id="IPR029058">
    <property type="entry name" value="AB_hydrolase_fold"/>
</dbReference>
<evidence type="ECO:0000313" key="7">
    <source>
        <dbReference type="Proteomes" id="UP000473571"/>
    </source>
</evidence>
<dbReference type="Gene3D" id="3.40.50.1820">
    <property type="entry name" value="alpha/beta hydrolase"/>
    <property type="match status" value="1"/>
</dbReference>
<organism evidence="6 7">
    <name type="scientific">Burkholderia territorii</name>
    <dbReference type="NCBI Taxonomy" id="1503055"/>
    <lineage>
        <taxon>Bacteria</taxon>
        <taxon>Pseudomonadati</taxon>
        <taxon>Pseudomonadota</taxon>
        <taxon>Betaproteobacteria</taxon>
        <taxon>Burkholderiales</taxon>
        <taxon>Burkholderiaceae</taxon>
        <taxon>Burkholderia</taxon>
        <taxon>Burkholderia cepacia complex</taxon>
    </lineage>
</organism>
<dbReference type="AlphaFoldDB" id="A0A6L3NKT7"/>
<gene>
    <name evidence="6" type="ORF">F7R13_10145</name>
</gene>
<keyword evidence="1" id="KW-0121">Carboxypeptidase</keyword>
<reference evidence="6 7" key="1">
    <citation type="submission" date="2019-09" db="EMBL/GenBank/DDBJ databases">
        <title>Draft genome sequences of 48 bacterial type strains from the CCUG.</title>
        <authorList>
            <person name="Tunovic T."/>
            <person name="Pineiro-Iglesias B."/>
            <person name="Unosson C."/>
            <person name="Inganas E."/>
            <person name="Ohlen M."/>
            <person name="Cardew S."/>
            <person name="Jensie-Markopoulos S."/>
            <person name="Salva-Serra F."/>
            <person name="Jaen-Luchoro D."/>
            <person name="Karlsson R."/>
            <person name="Svensson-Stadler L."/>
            <person name="Chun J."/>
            <person name="Moore E."/>
        </authorList>
    </citation>
    <scope>NUCLEOTIDE SEQUENCE [LARGE SCALE GENOMIC DNA]</scope>
    <source>
        <strain evidence="6 7">CCUG 65687</strain>
    </source>
</reference>